<dbReference type="EMBL" id="CM042063">
    <property type="protein sequence ID" value="KAI3667913.1"/>
    <property type="molecule type" value="Genomic_DNA"/>
</dbReference>
<reference evidence="1 2" key="2">
    <citation type="journal article" date="2022" name="Mol. Ecol. Resour.">
        <title>The genomes of chicory, endive, great burdock and yacon provide insights into Asteraceae paleo-polyploidization history and plant inulin production.</title>
        <authorList>
            <person name="Fan W."/>
            <person name="Wang S."/>
            <person name="Wang H."/>
            <person name="Wang A."/>
            <person name="Jiang F."/>
            <person name="Liu H."/>
            <person name="Zhao H."/>
            <person name="Xu D."/>
            <person name="Zhang Y."/>
        </authorList>
    </citation>
    <scope>NUCLEOTIDE SEQUENCE [LARGE SCALE GENOMIC DNA]</scope>
    <source>
        <strain evidence="2">cv. Niubang</strain>
    </source>
</reference>
<organism evidence="1 2">
    <name type="scientific">Arctium lappa</name>
    <name type="common">Greater burdock</name>
    <name type="synonym">Lappa major</name>
    <dbReference type="NCBI Taxonomy" id="4217"/>
    <lineage>
        <taxon>Eukaryota</taxon>
        <taxon>Viridiplantae</taxon>
        <taxon>Streptophyta</taxon>
        <taxon>Embryophyta</taxon>
        <taxon>Tracheophyta</taxon>
        <taxon>Spermatophyta</taxon>
        <taxon>Magnoliopsida</taxon>
        <taxon>eudicotyledons</taxon>
        <taxon>Gunneridae</taxon>
        <taxon>Pentapetalae</taxon>
        <taxon>asterids</taxon>
        <taxon>campanulids</taxon>
        <taxon>Asterales</taxon>
        <taxon>Asteraceae</taxon>
        <taxon>Carduoideae</taxon>
        <taxon>Cardueae</taxon>
        <taxon>Arctiinae</taxon>
        <taxon>Arctium</taxon>
    </lineage>
</organism>
<reference evidence="2" key="1">
    <citation type="journal article" date="2022" name="Mol. Ecol. Resour.">
        <title>The genomes of chicory, endive, great burdock and yacon provide insights into Asteraceae palaeo-polyploidization history and plant inulin production.</title>
        <authorList>
            <person name="Fan W."/>
            <person name="Wang S."/>
            <person name="Wang H."/>
            <person name="Wang A."/>
            <person name="Jiang F."/>
            <person name="Liu H."/>
            <person name="Zhao H."/>
            <person name="Xu D."/>
            <person name="Zhang Y."/>
        </authorList>
    </citation>
    <scope>NUCLEOTIDE SEQUENCE [LARGE SCALE GENOMIC DNA]</scope>
    <source>
        <strain evidence="2">cv. Niubang</strain>
    </source>
</reference>
<evidence type="ECO:0000313" key="2">
    <source>
        <dbReference type="Proteomes" id="UP001055879"/>
    </source>
</evidence>
<evidence type="ECO:0000313" key="1">
    <source>
        <dbReference type="EMBL" id="KAI3667913.1"/>
    </source>
</evidence>
<dbReference type="Proteomes" id="UP001055879">
    <property type="component" value="Linkage Group LG17"/>
</dbReference>
<sequence>MISSKTISSYIQTHFHGPSNQFTQSQSHHISSNFINTHIIKPVISIRKIPNLPPLFVTADDLYMSSSEETLYDLLGISESGTLSDIKRAYKQMALKYHPDVSPPEQVDEYTLRFLKVQEAYETLSDPYCRAIYDGNMVKGFHLGFSGKKGLWSNIRSEEKAQWKKSWQVQVLELKRRTKVNEVKVDKGERVSWGARVRKQQSESCDHGSNQDQ</sequence>
<accession>A0ACB8XJS0</accession>
<name>A0ACB8XJS0_ARCLA</name>
<protein>
    <submittedName>
        <fullName evidence="1">Uncharacterized protein</fullName>
    </submittedName>
</protein>
<keyword evidence="2" id="KW-1185">Reference proteome</keyword>
<proteinExistence type="predicted"/>
<comment type="caution">
    <text evidence="1">The sequence shown here is derived from an EMBL/GenBank/DDBJ whole genome shotgun (WGS) entry which is preliminary data.</text>
</comment>
<gene>
    <name evidence="1" type="ORF">L6452_42983</name>
</gene>